<dbReference type="Pfam" id="PF01075">
    <property type="entry name" value="Glyco_transf_9"/>
    <property type="match status" value="1"/>
</dbReference>
<evidence type="ECO:0000313" key="3">
    <source>
        <dbReference type="EMBL" id="HFC46602.1"/>
    </source>
</evidence>
<dbReference type="GO" id="GO:0009244">
    <property type="term" value="P:lipopolysaccharide core region biosynthetic process"/>
    <property type="evidence" value="ECO:0007669"/>
    <property type="project" value="TreeGrafter"/>
</dbReference>
<proteinExistence type="predicted"/>
<dbReference type="Proteomes" id="UP000885797">
    <property type="component" value="Unassembled WGS sequence"/>
</dbReference>
<comment type="caution">
    <text evidence="3">The sequence shown here is derived from an EMBL/GenBank/DDBJ whole genome shotgun (WGS) entry which is preliminary data.</text>
</comment>
<dbReference type="PANTHER" id="PTHR30160">
    <property type="entry name" value="TETRAACYLDISACCHARIDE 4'-KINASE-RELATED"/>
    <property type="match status" value="1"/>
</dbReference>
<evidence type="ECO:0000256" key="2">
    <source>
        <dbReference type="ARBA" id="ARBA00022679"/>
    </source>
</evidence>
<protein>
    <submittedName>
        <fullName evidence="3">Glycosyltransferase family 9 protein</fullName>
    </submittedName>
</protein>
<dbReference type="GO" id="GO:0008713">
    <property type="term" value="F:ADP-heptose-lipopolysaccharide heptosyltransferase activity"/>
    <property type="evidence" value="ECO:0007669"/>
    <property type="project" value="TreeGrafter"/>
</dbReference>
<dbReference type="EMBL" id="DRND01000153">
    <property type="protein sequence ID" value="HFC46602.1"/>
    <property type="molecule type" value="Genomic_DNA"/>
</dbReference>
<sequence length="186" mass="20098">SDPSPHLFLGKGAEEKATEILRRSGIDGPFFALAPFTTRPQKHWPEERWQKLALVLRDRFGLPSIILGGPGDVAGAQEIIGGEGAVIKNSAGIASIRESAAIISRAEAIIGVDTGLTHMGTALKRPTVALFGATCPYLKTPLESTKVLYHKLPCSPCKRRPTCKGDYTCMKKIEVDQVVEALLEIH</sequence>
<organism evidence="3">
    <name type="scientific">Dissulfuribacter thermophilus</name>
    <dbReference type="NCBI Taxonomy" id="1156395"/>
    <lineage>
        <taxon>Bacteria</taxon>
        <taxon>Pseudomonadati</taxon>
        <taxon>Thermodesulfobacteriota</taxon>
        <taxon>Dissulfuribacteria</taxon>
        <taxon>Dissulfuribacterales</taxon>
        <taxon>Dissulfuribacteraceae</taxon>
        <taxon>Dissulfuribacter</taxon>
    </lineage>
</organism>
<dbReference type="InterPro" id="IPR051199">
    <property type="entry name" value="LPS_LOS_Heptosyltrfase"/>
</dbReference>
<keyword evidence="1" id="KW-0328">Glycosyltransferase</keyword>
<dbReference type="AlphaFoldDB" id="A0A7V2WSI8"/>
<dbReference type="Gene3D" id="3.40.50.2000">
    <property type="entry name" value="Glycogen Phosphorylase B"/>
    <property type="match status" value="1"/>
</dbReference>
<evidence type="ECO:0000256" key="1">
    <source>
        <dbReference type="ARBA" id="ARBA00022676"/>
    </source>
</evidence>
<keyword evidence="2" id="KW-0808">Transferase</keyword>
<gene>
    <name evidence="3" type="ORF">ENJ63_01835</name>
</gene>
<name>A0A7V2WSI8_9BACT</name>
<dbReference type="SUPFAM" id="SSF53756">
    <property type="entry name" value="UDP-Glycosyltransferase/glycogen phosphorylase"/>
    <property type="match status" value="1"/>
</dbReference>
<feature type="non-terminal residue" evidence="3">
    <location>
        <position position="1"/>
    </location>
</feature>
<dbReference type="GO" id="GO:0005829">
    <property type="term" value="C:cytosol"/>
    <property type="evidence" value="ECO:0007669"/>
    <property type="project" value="TreeGrafter"/>
</dbReference>
<reference evidence="3" key="1">
    <citation type="journal article" date="2020" name="mSystems">
        <title>Genome- and Community-Level Interaction Insights into Carbon Utilization and Element Cycling Functions of Hydrothermarchaeota in Hydrothermal Sediment.</title>
        <authorList>
            <person name="Zhou Z."/>
            <person name="Liu Y."/>
            <person name="Xu W."/>
            <person name="Pan J."/>
            <person name="Luo Z.H."/>
            <person name="Li M."/>
        </authorList>
    </citation>
    <scope>NUCLEOTIDE SEQUENCE [LARGE SCALE GENOMIC DNA]</scope>
    <source>
        <strain evidence="3">HyVt-503</strain>
    </source>
</reference>
<accession>A0A7V2WSI8</accession>
<dbReference type="CDD" id="cd03789">
    <property type="entry name" value="GT9_LPS_heptosyltransferase"/>
    <property type="match status" value="1"/>
</dbReference>
<dbReference type="InterPro" id="IPR002201">
    <property type="entry name" value="Glyco_trans_9"/>
</dbReference>